<dbReference type="OrthoDB" id="3826074at2"/>
<organism evidence="2 3">
    <name type="scientific">Kribbella antiqua</name>
    <dbReference type="NCBI Taxonomy" id="2512217"/>
    <lineage>
        <taxon>Bacteria</taxon>
        <taxon>Bacillati</taxon>
        <taxon>Actinomycetota</taxon>
        <taxon>Actinomycetes</taxon>
        <taxon>Propionibacteriales</taxon>
        <taxon>Kribbellaceae</taxon>
        <taxon>Kribbella</taxon>
    </lineage>
</organism>
<sequence>MKTHDIDAAVRGLKPADDHITDAAWSQVMENVTFDHAPVVSLQKRPARPRLLLAAACSLLVAGVVGAALVNQQGQDQPQALSFTEQGDKLVVRVVDPNLDPKQYNAEFKKMGLDITVQAIPVSPPSVGDIVSFTGRNQHDMDQLHRLEPGEKCPGTLNASDPGCQGGLELPRNYDGTTVIDFGRAAKPGEMYLHSSSSATDKGEALAGLAIKNKTVAQVLPLIEARGVKVQSYRPEGTPPGNWIVQDATPYAPGEVILNVAAK</sequence>
<protein>
    <submittedName>
        <fullName evidence="2">Uncharacterized protein</fullName>
    </submittedName>
</protein>
<gene>
    <name evidence="2" type="ORF">EV646_11564</name>
</gene>
<dbReference type="AlphaFoldDB" id="A0A4R2IAL7"/>
<name>A0A4R2IAL7_9ACTN</name>
<evidence type="ECO:0000256" key="1">
    <source>
        <dbReference type="SAM" id="Phobius"/>
    </source>
</evidence>
<dbReference type="EMBL" id="SLWR01000015">
    <property type="protein sequence ID" value="TCO41523.1"/>
    <property type="molecule type" value="Genomic_DNA"/>
</dbReference>
<evidence type="ECO:0000313" key="2">
    <source>
        <dbReference type="EMBL" id="TCO41523.1"/>
    </source>
</evidence>
<accession>A0A4R2IAL7</accession>
<dbReference type="RefSeq" id="WP_132156025.1">
    <property type="nucleotide sequence ID" value="NZ_SLWR01000015.1"/>
</dbReference>
<feature type="transmembrane region" description="Helical" evidence="1">
    <location>
        <begin position="51"/>
        <end position="70"/>
    </location>
</feature>
<dbReference type="Proteomes" id="UP000295573">
    <property type="component" value="Unassembled WGS sequence"/>
</dbReference>
<comment type="caution">
    <text evidence="2">The sequence shown here is derived from an EMBL/GenBank/DDBJ whole genome shotgun (WGS) entry which is preliminary data.</text>
</comment>
<keyword evidence="3" id="KW-1185">Reference proteome</keyword>
<evidence type="ECO:0000313" key="3">
    <source>
        <dbReference type="Proteomes" id="UP000295573"/>
    </source>
</evidence>
<reference evidence="2 3" key="1">
    <citation type="journal article" date="2015" name="Stand. Genomic Sci.">
        <title>Genomic Encyclopedia of Bacterial and Archaeal Type Strains, Phase III: the genomes of soil and plant-associated and newly described type strains.</title>
        <authorList>
            <person name="Whitman W.B."/>
            <person name="Woyke T."/>
            <person name="Klenk H.P."/>
            <person name="Zhou Y."/>
            <person name="Lilburn T.G."/>
            <person name="Beck B.J."/>
            <person name="De Vos P."/>
            <person name="Vandamme P."/>
            <person name="Eisen J.A."/>
            <person name="Garrity G."/>
            <person name="Hugenholtz P."/>
            <person name="Kyrpides N.C."/>
        </authorList>
    </citation>
    <scope>NUCLEOTIDE SEQUENCE [LARGE SCALE GENOMIC DNA]</scope>
    <source>
        <strain evidence="2 3">VKM Ac-2541</strain>
    </source>
</reference>
<keyword evidence="1" id="KW-1133">Transmembrane helix</keyword>
<keyword evidence="1" id="KW-0812">Transmembrane</keyword>
<keyword evidence="1" id="KW-0472">Membrane</keyword>
<proteinExistence type="predicted"/>